<dbReference type="PANTHER" id="PTHR13844">
    <property type="entry name" value="SWI/SNF-RELATED MATRIX-ASSOCIATED ACTIN-DEPENDENT REGULATOR OF CHROMATIN SUBFAMILY D"/>
    <property type="match status" value="1"/>
</dbReference>
<protein>
    <recommendedName>
        <fullName evidence="2">DM2 domain-containing protein</fullName>
    </recommendedName>
</protein>
<evidence type="ECO:0000313" key="3">
    <source>
        <dbReference type="EMBL" id="KAJ8907250.1"/>
    </source>
</evidence>
<comment type="caution">
    <text evidence="3">The sequence shown here is derived from an EMBL/GenBank/DDBJ whole genome shotgun (WGS) entry which is preliminary data.</text>
</comment>
<feature type="domain" description="DM2" evidence="2">
    <location>
        <begin position="402"/>
        <end position="489"/>
    </location>
</feature>
<dbReference type="InterPro" id="IPR003121">
    <property type="entry name" value="SWIB_MDM2_domain"/>
</dbReference>
<name>A0AAV8UXB8_9RHOD</name>
<evidence type="ECO:0000256" key="1">
    <source>
        <dbReference type="SAM" id="MobiDB-lite"/>
    </source>
</evidence>
<proteinExistence type="predicted"/>
<accession>A0AAV8UXB8</accession>
<evidence type="ECO:0000313" key="4">
    <source>
        <dbReference type="Proteomes" id="UP001157974"/>
    </source>
</evidence>
<dbReference type="InterPro" id="IPR036885">
    <property type="entry name" value="SWIB_MDM2_dom_sf"/>
</dbReference>
<keyword evidence="4" id="KW-1185">Reference proteome</keyword>
<dbReference type="SUPFAM" id="SSF47592">
    <property type="entry name" value="SWIB/MDM2 domain"/>
    <property type="match status" value="1"/>
</dbReference>
<dbReference type="PROSITE" id="PS51925">
    <property type="entry name" value="SWIB_MDM2"/>
    <property type="match status" value="1"/>
</dbReference>
<dbReference type="Pfam" id="PF02201">
    <property type="entry name" value="SWIB"/>
    <property type="match status" value="1"/>
</dbReference>
<dbReference type="Proteomes" id="UP001157974">
    <property type="component" value="Unassembled WGS sequence"/>
</dbReference>
<feature type="region of interest" description="Disordered" evidence="1">
    <location>
        <begin position="108"/>
        <end position="187"/>
    </location>
</feature>
<organism evidence="3 4">
    <name type="scientific">Rhodosorus marinus</name>
    <dbReference type="NCBI Taxonomy" id="101924"/>
    <lineage>
        <taxon>Eukaryota</taxon>
        <taxon>Rhodophyta</taxon>
        <taxon>Stylonematophyceae</taxon>
        <taxon>Stylonematales</taxon>
        <taxon>Stylonemataceae</taxon>
        <taxon>Rhodosorus</taxon>
    </lineage>
</organism>
<sequence>MDSAELVKQEPGTRDSGGMGRDEGDSSMKVELEVAGVAGDDDRDTMKGEVEKMLGEGVEMKQVASSEDLEMKETEATAVEEEEREKMSVEGSLASKVQVKEEKLLENVEKEGEVKAVKESSLEEAKEKAEVEARLEAERRAQREERLEKKRLQREKEERDKVERAAALRESRERERQGREANERKRQELVKAVAERSVEILARDAEHRKRTEKSKARMYVDKAAEEAPRFVEDFQKSRACRRKRRRDRDVDLNLAASGVELLQRESKVFRRIVELERDLDLKIIRKHVEISESLRRNVQTKTCIFRLQIRSQVLQEKRQPTKFKLQVFGNVISDTSGYLVGEGKFSNLFKKAVVEIRRPKVQQNNAIEWVRGAKGSRAADGFEIVRAGDGDFTAVLRLYPESNPDLFQVREPLASLIGIKIDTKSSIVMGLWRYIKEKALLCFEDKSAVKVDDGLRKIIPRPALEHTGEGVVVFKLSSVFDLVNRYLVAFEPFTIPHVVHNAASFAKQNYDSYDLRIELPDPSPMVEAEKTGVLTAIFPANPDDTVSLPSENYLDLAHKHLAAIESLVRHKRRRDCFEIAARDPAHFANMLSLSQARDLRVVRGATGLNPEEERRSQYYYQQWVHDVIPGYIFRKMVLDTEATYNAAPRP</sequence>
<reference evidence="3 4" key="1">
    <citation type="journal article" date="2023" name="Nat. Commun.">
        <title>Origin of minicircular mitochondrial genomes in red algae.</title>
        <authorList>
            <person name="Lee Y."/>
            <person name="Cho C.H."/>
            <person name="Lee Y.M."/>
            <person name="Park S.I."/>
            <person name="Yang J.H."/>
            <person name="West J.A."/>
            <person name="Bhattacharya D."/>
            <person name="Yoon H.S."/>
        </authorList>
    </citation>
    <scope>NUCLEOTIDE SEQUENCE [LARGE SCALE GENOMIC DNA]</scope>
    <source>
        <strain evidence="3 4">CCMP1338</strain>
        <tissue evidence="3">Whole cell</tissue>
    </source>
</reference>
<dbReference type="CDD" id="cd10568">
    <property type="entry name" value="SWIB_like"/>
    <property type="match status" value="1"/>
</dbReference>
<dbReference type="Gene3D" id="1.10.245.10">
    <property type="entry name" value="SWIB/MDM2 domain"/>
    <property type="match status" value="1"/>
</dbReference>
<gene>
    <name evidence="3" type="ORF">NDN08_003731</name>
</gene>
<feature type="region of interest" description="Disordered" evidence="1">
    <location>
        <begin position="1"/>
        <end position="28"/>
    </location>
</feature>
<dbReference type="EMBL" id="JAMWBK010000003">
    <property type="protein sequence ID" value="KAJ8907250.1"/>
    <property type="molecule type" value="Genomic_DNA"/>
</dbReference>
<evidence type="ECO:0000259" key="2">
    <source>
        <dbReference type="PROSITE" id="PS51925"/>
    </source>
</evidence>
<dbReference type="AlphaFoldDB" id="A0AAV8UXB8"/>
<feature type="region of interest" description="Disordered" evidence="1">
    <location>
        <begin position="61"/>
        <end position="93"/>
    </location>
</feature>
<feature type="compositionally biased region" description="Basic and acidic residues" evidence="1">
    <location>
        <begin position="1"/>
        <end position="13"/>
    </location>
</feature>